<dbReference type="Pfam" id="PF01627">
    <property type="entry name" value="Hpt"/>
    <property type="match status" value="1"/>
</dbReference>
<sequence>MSIDKNTQLHNIWNVEAALARLGGNETLLNRIVGMYLDQIHLKQQQLSNAIQTMNVEEVQLQSHSLKGLSGDVGADAVREKASEIELLAKNNQMDKVNKEIVELNAVIEATVTHMEKSVKK</sequence>
<name>A0A6L9MQJ8_9ALTE</name>
<dbReference type="InterPro" id="IPR036641">
    <property type="entry name" value="HPT_dom_sf"/>
</dbReference>
<protein>
    <submittedName>
        <fullName evidence="4">Hpt domain-containing protein</fullName>
    </submittedName>
</protein>
<evidence type="ECO:0000256" key="2">
    <source>
        <dbReference type="PROSITE-ProRule" id="PRU00110"/>
    </source>
</evidence>
<gene>
    <name evidence="4" type="ORF">GTW09_02170</name>
</gene>
<reference evidence="4 5" key="1">
    <citation type="submission" date="2020-01" db="EMBL/GenBank/DDBJ databases">
        <title>Genomes of bacteria type strains.</title>
        <authorList>
            <person name="Chen J."/>
            <person name="Zhu S."/>
            <person name="Yang J."/>
        </authorList>
    </citation>
    <scope>NUCLEOTIDE SEQUENCE [LARGE SCALE GENOMIC DNA]</scope>
    <source>
        <strain evidence="4 5">LMG 22958</strain>
    </source>
</reference>
<organism evidence="4 5">
    <name type="scientific">Alteromonas hispanica</name>
    <dbReference type="NCBI Taxonomy" id="315421"/>
    <lineage>
        <taxon>Bacteria</taxon>
        <taxon>Pseudomonadati</taxon>
        <taxon>Pseudomonadota</taxon>
        <taxon>Gammaproteobacteria</taxon>
        <taxon>Alteromonadales</taxon>
        <taxon>Alteromonadaceae</taxon>
        <taxon>Alteromonas/Salinimonas group</taxon>
        <taxon>Alteromonas</taxon>
    </lineage>
</organism>
<dbReference type="Proteomes" id="UP000478837">
    <property type="component" value="Unassembled WGS sequence"/>
</dbReference>
<dbReference type="GO" id="GO:0000160">
    <property type="term" value="P:phosphorelay signal transduction system"/>
    <property type="evidence" value="ECO:0007669"/>
    <property type="project" value="UniProtKB-KW"/>
</dbReference>
<dbReference type="GO" id="GO:0004672">
    <property type="term" value="F:protein kinase activity"/>
    <property type="evidence" value="ECO:0007669"/>
    <property type="project" value="UniProtKB-ARBA"/>
</dbReference>
<accession>A0A6L9MQJ8</accession>
<feature type="modified residue" description="Phosphohistidine" evidence="2">
    <location>
        <position position="64"/>
    </location>
</feature>
<dbReference type="InterPro" id="IPR008207">
    <property type="entry name" value="Sig_transdc_His_kin_Hpt_dom"/>
</dbReference>
<keyword evidence="1" id="KW-0902">Two-component regulatory system</keyword>
<keyword evidence="2" id="KW-0597">Phosphoprotein</keyword>
<evidence type="ECO:0000313" key="5">
    <source>
        <dbReference type="Proteomes" id="UP000478837"/>
    </source>
</evidence>
<dbReference type="EMBL" id="JAAAWP010000001">
    <property type="protein sequence ID" value="NDW20337.1"/>
    <property type="molecule type" value="Genomic_DNA"/>
</dbReference>
<dbReference type="PROSITE" id="PS50894">
    <property type="entry name" value="HPT"/>
    <property type="match status" value="1"/>
</dbReference>
<evidence type="ECO:0000256" key="1">
    <source>
        <dbReference type="ARBA" id="ARBA00023012"/>
    </source>
</evidence>
<dbReference type="AlphaFoldDB" id="A0A6L9MQJ8"/>
<keyword evidence="5" id="KW-1185">Reference proteome</keyword>
<feature type="domain" description="HPt" evidence="3">
    <location>
        <begin position="25"/>
        <end position="121"/>
    </location>
</feature>
<dbReference type="SUPFAM" id="SSF47226">
    <property type="entry name" value="Histidine-containing phosphotransfer domain, HPT domain"/>
    <property type="match status" value="1"/>
</dbReference>
<dbReference type="Gene3D" id="1.20.120.160">
    <property type="entry name" value="HPT domain"/>
    <property type="match status" value="1"/>
</dbReference>
<evidence type="ECO:0000313" key="4">
    <source>
        <dbReference type="EMBL" id="NDW20337.1"/>
    </source>
</evidence>
<dbReference type="RefSeq" id="WP_163109677.1">
    <property type="nucleotide sequence ID" value="NZ_JAAAWP010000001.1"/>
</dbReference>
<proteinExistence type="predicted"/>
<comment type="caution">
    <text evidence="4">The sequence shown here is derived from an EMBL/GenBank/DDBJ whole genome shotgun (WGS) entry which is preliminary data.</text>
</comment>
<evidence type="ECO:0000259" key="3">
    <source>
        <dbReference type="PROSITE" id="PS50894"/>
    </source>
</evidence>